<evidence type="ECO:0000313" key="1">
    <source>
        <dbReference type="EMBL" id="CUT17072.1"/>
    </source>
</evidence>
<dbReference type="OrthoDB" id="9866589at2"/>
<evidence type="ECO:0000313" key="2">
    <source>
        <dbReference type="Proteomes" id="UP000198651"/>
    </source>
</evidence>
<dbReference type="AlphaFoldDB" id="A0A0S4M1F7"/>
<dbReference type="Proteomes" id="UP000198651">
    <property type="component" value="Chromosome I"/>
</dbReference>
<dbReference type="Gene3D" id="1.25.40.10">
    <property type="entry name" value="Tetratricopeptide repeat domain"/>
    <property type="match status" value="1"/>
</dbReference>
<name>A0A0S4M1F7_9BURK</name>
<dbReference type="RefSeq" id="WP_092342690.1">
    <property type="nucleotide sequence ID" value="NZ_FLSL01000115.1"/>
</dbReference>
<keyword evidence="2" id="KW-1185">Reference proteome</keyword>
<protein>
    <submittedName>
        <fullName evidence="1">Uncharacterized protein</fullName>
    </submittedName>
</protein>
<sequence>MNNNLLDKEEIHILAEIAYAALDWGDPRYAEVIFSALRFVNPREPGVYIGWALSFLQQNRREDALSVLQKDAVEAGAYNEEVELFTAMTLRQLGLVVESTQRLQRLSREAAAYPVKNVASLVCQDSLPL</sequence>
<accession>A0A0S4M1F7</accession>
<gene>
    <name evidence="1" type="ORF">Ark11_0215</name>
</gene>
<dbReference type="SUPFAM" id="SSF48452">
    <property type="entry name" value="TPR-like"/>
    <property type="match status" value="1"/>
</dbReference>
<dbReference type="STRING" id="1561003.Ark11_0215"/>
<organism evidence="1 2">
    <name type="scientific">Candidatus Ichthyocystis hellenicum</name>
    <dbReference type="NCBI Taxonomy" id="1561003"/>
    <lineage>
        <taxon>Bacteria</taxon>
        <taxon>Pseudomonadati</taxon>
        <taxon>Pseudomonadota</taxon>
        <taxon>Betaproteobacteria</taxon>
        <taxon>Burkholderiales</taxon>
        <taxon>Candidatus Ichthyocystis</taxon>
    </lineage>
</organism>
<dbReference type="InterPro" id="IPR011990">
    <property type="entry name" value="TPR-like_helical_dom_sf"/>
</dbReference>
<dbReference type="EMBL" id="LN906597">
    <property type="protein sequence ID" value="CUT17072.1"/>
    <property type="molecule type" value="Genomic_DNA"/>
</dbReference>
<proteinExistence type="predicted"/>
<reference evidence="2" key="1">
    <citation type="submission" date="2015-11" db="EMBL/GenBank/DDBJ databases">
        <authorList>
            <person name="Seth-Smith H.M.B."/>
        </authorList>
    </citation>
    <scope>NUCLEOTIDE SEQUENCE [LARGE SCALE GENOMIC DNA]</scope>
    <source>
        <strain evidence="2">2013Ark11</strain>
    </source>
</reference>